<dbReference type="EMBL" id="KZ613487">
    <property type="protein sequence ID" value="PMD19875.1"/>
    <property type="molecule type" value="Genomic_DNA"/>
</dbReference>
<evidence type="ECO:0000313" key="4">
    <source>
        <dbReference type="Proteomes" id="UP000235672"/>
    </source>
</evidence>
<keyword evidence="1" id="KW-0472">Membrane</keyword>
<sequence>MANSHIPLFYRVFFLYIDPLFCLSGIYLCFFDHATYLEMGVPRALTRHSPYPLSSYLITVLGAWSVSIFAMQTLLLQQYRDVKLWKIFMFAILLTDLGMLYAIYEADPVMALSISKWGQGEWTNHGILGMVIAVRTAFLLGIGGVGQPS</sequence>
<name>A0A2J6Q0R4_9HELO</name>
<keyword evidence="1" id="KW-0812">Transmembrane</keyword>
<evidence type="ECO:0000313" key="3">
    <source>
        <dbReference type="EMBL" id="PMD19875.1"/>
    </source>
</evidence>
<protein>
    <recommendedName>
        <fullName evidence="2">DUF7704 domain-containing protein</fullName>
    </recommendedName>
</protein>
<gene>
    <name evidence="3" type="ORF">NA56DRAFT_646788</name>
</gene>
<dbReference type="Proteomes" id="UP000235672">
    <property type="component" value="Unassembled WGS sequence"/>
</dbReference>
<dbReference type="OrthoDB" id="5313995at2759"/>
<organism evidence="3 4">
    <name type="scientific">Hyaloscypha hepaticicola</name>
    <dbReference type="NCBI Taxonomy" id="2082293"/>
    <lineage>
        <taxon>Eukaryota</taxon>
        <taxon>Fungi</taxon>
        <taxon>Dikarya</taxon>
        <taxon>Ascomycota</taxon>
        <taxon>Pezizomycotina</taxon>
        <taxon>Leotiomycetes</taxon>
        <taxon>Helotiales</taxon>
        <taxon>Hyaloscyphaceae</taxon>
        <taxon>Hyaloscypha</taxon>
    </lineage>
</organism>
<dbReference type="InterPro" id="IPR056121">
    <property type="entry name" value="DUF7704"/>
</dbReference>
<evidence type="ECO:0000256" key="1">
    <source>
        <dbReference type="SAM" id="Phobius"/>
    </source>
</evidence>
<feature type="transmembrane region" description="Helical" evidence="1">
    <location>
        <begin position="87"/>
        <end position="104"/>
    </location>
</feature>
<dbReference type="AlphaFoldDB" id="A0A2J6Q0R4"/>
<keyword evidence="1" id="KW-1133">Transmembrane helix</keyword>
<feature type="transmembrane region" description="Helical" evidence="1">
    <location>
        <begin position="124"/>
        <end position="145"/>
    </location>
</feature>
<feature type="transmembrane region" description="Helical" evidence="1">
    <location>
        <begin position="12"/>
        <end position="33"/>
    </location>
</feature>
<reference evidence="3 4" key="1">
    <citation type="submission" date="2016-05" db="EMBL/GenBank/DDBJ databases">
        <title>A degradative enzymes factory behind the ericoid mycorrhizal symbiosis.</title>
        <authorList>
            <consortium name="DOE Joint Genome Institute"/>
            <person name="Martino E."/>
            <person name="Morin E."/>
            <person name="Grelet G."/>
            <person name="Kuo A."/>
            <person name="Kohler A."/>
            <person name="Daghino S."/>
            <person name="Barry K."/>
            <person name="Choi C."/>
            <person name="Cichocki N."/>
            <person name="Clum A."/>
            <person name="Copeland A."/>
            <person name="Hainaut M."/>
            <person name="Haridas S."/>
            <person name="Labutti K."/>
            <person name="Lindquist E."/>
            <person name="Lipzen A."/>
            <person name="Khouja H.-R."/>
            <person name="Murat C."/>
            <person name="Ohm R."/>
            <person name="Olson A."/>
            <person name="Spatafora J."/>
            <person name="Veneault-Fourrey C."/>
            <person name="Henrissat B."/>
            <person name="Grigoriev I."/>
            <person name="Martin F."/>
            <person name="Perotto S."/>
        </authorList>
    </citation>
    <scope>NUCLEOTIDE SEQUENCE [LARGE SCALE GENOMIC DNA]</scope>
    <source>
        <strain evidence="3 4">UAMH 7357</strain>
    </source>
</reference>
<dbReference type="PANTHER" id="PTHR37019:SF1">
    <property type="entry name" value="EXPERA DOMAIN-CONTAINING PROTEIN"/>
    <property type="match status" value="1"/>
</dbReference>
<feature type="domain" description="DUF7704" evidence="2">
    <location>
        <begin position="4"/>
        <end position="144"/>
    </location>
</feature>
<keyword evidence="4" id="KW-1185">Reference proteome</keyword>
<proteinExistence type="predicted"/>
<dbReference type="PANTHER" id="PTHR37019">
    <property type="entry name" value="CHROMOSOME 1, WHOLE GENOME SHOTGUN SEQUENCE"/>
    <property type="match status" value="1"/>
</dbReference>
<evidence type="ECO:0000259" key="2">
    <source>
        <dbReference type="Pfam" id="PF24803"/>
    </source>
</evidence>
<dbReference type="Pfam" id="PF24803">
    <property type="entry name" value="DUF7704"/>
    <property type="match status" value="1"/>
</dbReference>
<feature type="transmembrane region" description="Helical" evidence="1">
    <location>
        <begin position="53"/>
        <end position="75"/>
    </location>
</feature>
<accession>A0A2J6Q0R4</accession>